<dbReference type="InterPro" id="IPR012938">
    <property type="entry name" value="Glc/Sorbosone_DH"/>
</dbReference>
<dbReference type="OrthoDB" id="6744at2157"/>
<gene>
    <name evidence="3" type="ORF">SAMN04487947_1391</name>
</gene>
<sequence>MSPPPRRGQSSRRRVSLSRRRVLAAGFATALAGVAGCSSAPTGDGAGGTSASDSAGGGERTSSGSDDDGDGTALADASVAVEPLASGFVSPVDYFAPADTGRRFVVDQPGVVYEVTADGRREAPYLDLRGRIVDVGGYSEQGLLGVAPHPEFAENGRLFVRYSAPRRAGTPSNYSHTFVLSEFTVDPGAETATPDGERTLLELPQPQSNHNAGALGFGPDGYLYVATGDGGGGGDRGTGHVADWYDPVAGGNGQDVTENLLGSILRIDVDAEGEDRPYGIPDDNPLVGSDGLDEQYAWGLRNPWRFSFDVGTDGSDGSDESDAADWDLYVADVGQNEYEEVNLVERGGNYGWNVREATHCFGAGDCPTTTPDGDPLVDPVVEYPHSGDGVSGIAVIGGYVVRDGSLRGLEGAYLFADWRAEGRLFAADPASETTPWPVAEIPVAGDTAPGSFVTAFGRDTEGLYLLTSDSQRVGGRTGELFRLVAP</sequence>
<dbReference type="PROSITE" id="PS51318">
    <property type="entry name" value="TAT"/>
    <property type="match status" value="1"/>
</dbReference>
<reference evidence="4" key="1">
    <citation type="submission" date="2016-10" db="EMBL/GenBank/DDBJ databases">
        <authorList>
            <person name="Varghese N."/>
            <person name="Submissions S."/>
        </authorList>
    </citation>
    <scope>NUCLEOTIDE SEQUENCE [LARGE SCALE GENOMIC DNA]</scope>
    <source>
        <strain evidence="4">CGMCC 1.7736</strain>
    </source>
</reference>
<dbReference type="InterPro" id="IPR011041">
    <property type="entry name" value="Quinoprot_gluc/sorb_DH_b-prop"/>
</dbReference>
<feature type="compositionally biased region" description="Low complexity" evidence="1">
    <location>
        <begin position="38"/>
        <end position="64"/>
    </location>
</feature>
<organism evidence="3 4">
    <name type="scientific">Halogeometricum rufum</name>
    <dbReference type="NCBI Taxonomy" id="553469"/>
    <lineage>
        <taxon>Archaea</taxon>
        <taxon>Methanobacteriati</taxon>
        <taxon>Methanobacteriota</taxon>
        <taxon>Stenosarchaea group</taxon>
        <taxon>Halobacteria</taxon>
        <taxon>Halobacteriales</taxon>
        <taxon>Haloferacaceae</taxon>
        <taxon>Halogeometricum</taxon>
    </lineage>
</organism>
<dbReference type="PANTHER" id="PTHR19328">
    <property type="entry name" value="HEDGEHOG-INTERACTING PROTEIN"/>
    <property type="match status" value="1"/>
</dbReference>
<name>A0A1I6GMH1_9EURY</name>
<dbReference type="SUPFAM" id="SSF50952">
    <property type="entry name" value="Soluble quinoprotein glucose dehydrogenase"/>
    <property type="match status" value="1"/>
</dbReference>
<evidence type="ECO:0000256" key="1">
    <source>
        <dbReference type="SAM" id="MobiDB-lite"/>
    </source>
</evidence>
<dbReference type="PANTHER" id="PTHR19328:SF75">
    <property type="entry name" value="ALDOSE SUGAR DEHYDROGENASE YLII"/>
    <property type="match status" value="1"/>
</dbReference>
<proteinExistence type="predicted"/>
<feature type="region of interest" description="Disordered" evidence="1">
    <location>
        <begin position="38"/>
        <end position="73"/>
    </location>
</feature>
<evidence type="ECO:0000313" key="4">
    <source>
        <dbReference type="Proteomes" id="UP000198531"/>
    </source>
</evidence>
<dbReference type="RefSeq" id="WP_089805846.1">
    <property type="nucleotide sequence ID" value="NZ_FOYT01000001.1"/>
</dbReference>
<dbReference type="Pfam" id="PF07995">
    <property type="entry name" value="GSDH"/>
    <property type="match status" value="1"/>
</dbReference>
<protein>
    <submittedName>
        <fullName evidence="3">Glucose/arabinose dehydrogenase, beta-propeller fold</fullName>
    </submittedName>
</protein>
<keyword evidence="4" id="KW-1185">Reference proteome</keyword>
<evidence type="ECO:0000259" key="2">
    <source>
        <dbReference type="Pfam" id="PF07995"/>
    </source>
</evidence>
<dbReference type="AlphaFoldDB" id="A0A1I6GMH1"/>
<dbReference type="InterPro" id="IPR011042">
    <property type="entry name" value="6-blade_b-propeller_TolB-like"/>
</dbReference>
<dbReference type="EMBL" id="FOYT01000001">
    <property type="protein sequence ID" value="SFR43415.1"/>
    <property type="molecule type" value="Genomic_DNA"/>
</dbReference>
<dbReference type="Proteomes" id="UP000198531">
    <property type="component" value="Unassembled WGS sequence"/>
</dbReference>
<feature type="domain" description="Glucose/Sorbosone dehydrogenase" evidence="2">
    <location>
        <begin position="99"/>
        <end position="398"/>
    </location>
</feature>
<dbReference type="Gene3D" id="2.120.10.30">
    <property type="entry name" value="TolB, C-terminal domain"/>
    <property type="match status" value="1"/>
</dbReference>
<dbReference type="STRING" id="553469.SAMN04487947_1391"/>
<evidence type="ECO:0000313" key="3">
    <source>
        <dbReference type="EMBL" id="SFR43415.1"/>
    </source>
</evidence>
<accession>A0A1I6GMH1</accession>
<dbReference type="InterPro" id="IPR006311">
    <property type="entry name" value="TAT_signal"/>
</dbReference>